<evidence type="ECO:0000313" key="1">
    <source>
        <dbReference type="EMBL" id="SAP16308.1"/>
    </source>
</evidence>
<proteinExistence type="predicted"/>
<organism evidence="1">
    <name type="scientific">Nonomuraea gerenzanensis</name>
    <dbReference type="NCBI Taxonomy" id="93944"/>
    <lineage>
        <taxon>Bacteria</taxon>
        <taxon>Bacillati</taxon>
        <taxon>Actinomycetota</taxon>
        <taxon>Actinomycetes</taxon>
        <taxon>Streptosporangiales</taxon>
        <taxon>Streptosporangiaceae</taxon>
        <taxon>Nonomuraea</taxon>
    </lineage>
</organism>
<reference evidence="1" key="1">
    <citation type="submission" date="2016-04" db="EMBL/GenBank/DDBJ databases">
        <authorList>
            <person name="Evans L.H."/>
            <person name="Alamgir A."/>
            <person name="Owens N."/>
            <person name="Weber N.D."/>
            <person name="Virtaneva K."/>
            <person name="Barbian K."/>
            <person name="Babar A."/>
            <person name="Rosenke K."/>
        </authorList>
    </citation>
    <scope>NUCLEOTIDE SEQUENCE</scope>
    <source>
        <strain evidence="1">Nono1</strain>
    </source>
</reference>
<dbReference type="AlphaFoldDB" id="A0A1M4BKW4"/>
<sequence length="87" mass="9370">MSAENDRHKQLIAALLARIQGLEQQVARYTPPPQVRAEMAVPSGSMRPVLAAVDGRTLVIVAPPGGFADPDEAYGRIVHHYADEALP</sequence>
<name>A0A1M4BKW4_9ACTN</name>
<accession>A0A1M4BKW4</accession>
<gene>
    <name evidence="1" type="ORF">BN4615_P10971</name>
</gene>
<dbReference type="EMBL" id="LT559120">
    <property type="protein sequence ID" value="SAP16308.1"/>
    <property type="molecule type" value="Genomic_DNA"/>
</dbReference>
<protein>
    <submittedName>
        <fullName evidence="1">Uncharacterized protein</fullName>
    </submittedName>
</protein>